<dbReference type="SUPFAM" id="SSF52058">
    <property type="entry name" value="L domain-like"/>
    <property type="match status" value="1"/>
</dbReference>
<feature type="signal peptide" evidence="5">
    <location>
        <begin position="1"/>
        <end position="22"/>
    </location>
</feature>
<keyword evidence="4" id="KW-1133">Transmembrane helix</keyword>
<accession>A0A6P8G5M7</accession>
<evidence type="ECO:0000313" key="7">
    <source>
        <dbReference type="RefSeq" id="XP_031430957.1"/>
    </source>
</evidence>
<dbReference type="Pfam" id="PF13855">
    <property type="entry name" value="LRR_8"/>
    <property type="match status" value="1"/>
</dbReference>
<evidence type="ECO:0000256" key="5">
    <source>
        <dbReference type="SAM" id="SignalP"/>
    </source>
</evidence>
<keyword evidence="2" id="KW-0677">Repeat</keyword>
<feature type="compositionally biased region" description="Acidic residues" evidence="3">
    <location>
        <begin position="357"/>
        <end position="376"/>
    </location>
</feature>
<keyword evidence="1" id="KW-0433">Leucine-rich repeat</keyword>
<feature type="transmembrane region" description="Helical" evidence="4">
    <location>
        <begin position="246"/>
        <end position="267"/>
    </location>
</feature>
<dbReference type="InterPro" id="IPR003591">
    <property type="entry name" value="Leu-rich_rpt_typical-subtyp"/>
</dbReference>
<feature type="compositionally biased region" description="Basic and acidic residues" evidence="3">
    <location>
        <begin position="342"/>
        <end position="356"/>
    </location>
</feature>
<evidence type="ECO:0000313" key="6">
    <source>
        <dbReference type="Proteomes" id="UP000515152"/>
    </source>
</evidence>
<name>A0A6P8G5M7_CLUHA</name>
<dbReference type="Pfam" id="PF15176">
    <property type="entry name" value="LRR19-TM"/>
    <property type="match status" value="1"/>
</dbReference>
<organism evidence="6 7">
    <name type="scientific">Clupea harengus</name>
    <name type="common">Atlantic herring</name>
    <dbReference type="NCBI Taxonomy" id="7950"/>
    <lineage>
        <taxon>Eukaryota</taxon>
        <taxon>Metazoa</taxon>
        <taxon>Chordata</taxon>
        <taxon>Craniata</taxon>
        <taxon>Vertebrata</taxon>
        <taxon>Euteleostomi</taxon>
        <taxon>Actinopterygii</taxon>
        <taxon>Neopterygii</taxon>
        <taxon>Teleostei</taxon>
        <taxon>Clupei</taxon>
        <taxon>Clupeiformes</taxon>
        <taxon>Clupeoidei</taxon>
        <taxon>Clupeidae</taxon>
        <taxon>Clupea</taxon>
    </lineage>
</organism>
<feature type="chain" id="PRO_5027879150" evidence="5">
    <location>
        <begin position="23"/>
        <end position="376"/>
    </location>
</feature>
<dbReference type="GeneID" id="105913161"/>
<dbReference type="KEGG" id="char:105913161"/>
<dbReference type="Pfam" id="PF00560">
    <property type="entry name" value="LRR_1"/>
    <property type="match status" value="1"/>
</dbReference>
<gene>
    <name evidence="7" type="primary">c10h1orf210</name>
</gene>
<dbReference type="RefSeq" id="XP_031430957.1">
    <property type="nucleotide sequence ID" value="XM_031575097.2"/>
</dbReference>
<dbReference type="SMART" id="SM00369">
    <property type="entry name" value="LRR_TYP"/>
    <property type="match status" value="4"/>
</dbReference>
<dbReference type="Proteomes" id="UP000515152">
    <property type="component" value="Chromosome 10"/>
</dbReference>
<dbReference type="InterPro" id="IPR032675">
    <property type="entry name" value="LRR_dom_sf"/>
</dbReference>
<evidence type="ECO:0000256" key="1">
    <source>
        <dbReference type="ARBA" id="ARBA00022614"/>
    </source>
</evidence>
<dbReference type="InterPro" id="IPR001611">
    <property type="entry name" value="Leu-rich_rpt"/>
</dbReference>
<feature type="compositionally biased region" description="Acidic residues" evidence="3">
    <location>
        <begin position="317"/>
        <end position="334"/>
    </location>
</feature>
<evidence type="ECO:0000256" key="3">
    <source>
        <dbReference type="SAM" id="MobiDB-lite"/>
    </source>
</evidence>
<keyword evidence="6" id="KW-1185">Reference proteome</keyword>
<dbReference type="Gene3D" id="3.80.10.10">
    <property type="entry name" value="Ribonuclease Inhibitor"/>
    <property type="match status" value="1"/>
</dbReference>
<dbReference type="PANTHER" id="PTHR31450:SF3">
    <property type="entry name" value="TYPE III ENDOSOME MEMBRANE PROTEIN TEMP"/>
    <property type="match status" value="1"/>
</dbReference>
<protein>
    <submittedName>
        <fullName evidence="7">Type III endosome membrane protein TEMP</fullName>
    </submittedName>
</protein>
<proteinExistence type="predicted"/>
<evidence type="ECO:0000256" key="4">
    <source>
        <dbReference type="SAM" id="Phobius"/>
    </source>
</evidence>
<reference evidence="7" key="1">
    <citation type="submission" date="2025-08" db="UniProtKB">
        <authorList>
            <consortium name="RefSeq"/>
        </authorList>
    </citation>
    <scope>IDENTIFICATION</scope>
</reference>
<sequence length="376" mass="41740">MASPGHLLCVSVLLCVCGTATGHSLLAVGPCAVNTGKASFHCSQKRLTKIPQEIWTNVTKLDLSHNDLNLSHPETLRALQRFENLVHLNLSANYLPLLVRGSLGSLPSLEVLDLSRCQLAELERGAFEGLPRLQKLFLGHNRLQGSVATALKELTGVLSYLDLQGNPRLSFTPFDGPKGARRAFRFKGSKPHVHEHIHEGFEEKRISGKLNHRKLLAEEPLPFTTSPTPNTTFNDTTSGRVPAHNWQFLLGLLVTAITLSIAVAVLAKCKLLHRYVSSYRHSRLTNSDSVSQYDPEVYEVGFAPRGGAATISNGIGDNDEDEEEGVEEDDDGFIEDNYIQPSERERASRALEHQEREEEDEEEEEEDEDELEFTIG</sequence>
<keyword evidence="4" id="KW-0472">Membrane</keyword>
<dbReference type="AlphaFoldDB" id="A0A6P8G5M7"/>
<dbReference type="PANTHER" id="PTHR31450">
    <property type="entry name" value="LEUCINE-RICH REPEAT-CONTAINING PROTEIN 19 LRRC19 FAMILY MEMBER"/>
    <property type="match status" value="1"/>
</dbReference>
<keyword evidence="5" id="KW-0732">Signal</keyword>
<feature type="region of interest" description="Disordered" evidence="3">
    <location>
        <begin position="308"/>
        <end position="376"/>
    </location>
</feature>
<keyword evidence="4" id="KW-0812">Transmembrane</keyword>
<dbReference type="CTD" id="129700798"/>
<evidence type="ECO:0000256" key="2">
    <source>
        <dbReference type="ARBA" id="ARBA00022737"/>
    </source>
</evidence>
<dbReference type="OrthoDB" id="676979at2759"/>